<dbReference type="Proteomes" id="UP000386466">
    <property type="component" value="Unassembled WGS sequence"/>
</dbReference>
<dbReference type="PANTHER" id="PTHR45444">
    <property type="entry name" value="XANTHINE DEHYDROGENASE"/>
    <property type="match status" value="1"/>
</dbReference>
<accession>A0A485PXC7</accession>
<dbReference type="PANTHER" id="PTHR45444:SF3">
    <property type="entry name" value="XANTHINE DEHYDROGENASE"/>
    <property type="match status" value="1"/>
</dbReference>
<evidence type="ECO:0000313" key="2">
    <source>
        <dbReference type="EMBL" id="VFV47262.1"/>
    </source>
</evidence>
<feature type="domain" description="Aldehyde oxidase/xanthine dehydrogenase second molybdopterin binding" evidence="1">
    <location>
        <begin position="24"/>
        <end position="142"/>
    </location>
</feature>
<dbReference type="InterPro" id="IPR016208">
    <property type="entry name" value="Ald_Oxase/xanthine_DH-like"/>
</dbReference>
<evidence type="ECO:0000259" key="1">
    <source>
        <dbReference type="Pfam" id="PF20256"/>
    </source>
</evidence>
<dbReference type="GO" id="GO:0005506">
    <property type="term" value="F:iron ion binding"/>
    <property type="evidence" value="ECO:0007669"/>
    <property type="project" value="InterPro"/>
</dbReference>
<keyword evidence="3" id="KW-1185">Reference proteome</keyword>
<dbReference type="GO" id="GO:0016491">
    <property type="term" value="F:oxidoreductase activity"/>
    <property type="evidence" value="ECO:0007669"/>
    <property type="project" value="InterPro"/>
</dbReference>
<protein>
    <submittedName>
        <fullName evidence="2">Aldehyde oxidase</fullName>
    </submittedName>
</protein>
<dbReference type="InterPro" id="IPR037165">
    <property type="entry name" value="AldOxase/xan_DH_Mopterin-bd_sf"/>
</dbReference>
<proteinExistence type="predicted"/>
<dbReference type="InterPro" id="IPR046867">
    <property type="entry name" value="AldOxase/xan_DH_MoCoBD2"/>
</dbReference>
<organism evidence="2 3">
    <name type="scientific">Lynx pardinus</name>
    <name type="common">Iberian lynx</name>
    <name type="synonym">Felis pardina</name>
    <dbReference type="NCBI Taxonomy" id="191816"/>
    <lineage>
        <taxon>Eukaryota</taxon>
        <taxon>Metazoa</taxon>
        <taxon>Chordata</taxon>
        <taxon>Craniata</taxon>
        <taxon>Vertebrata</taxon>
        <taxon>Euteleostomi</taxon>
        <taxon>Mammalia</taxon>
        <taxon>Eutheria</taxon>
        <taxon>Laurasiatheria</taxon>
        <taxon>Carnivora</taxon>
        <taxon>Feliformia</taxon>
        <taxon>Felidae</taxon>
        <taxon>Felinae</taxon>
        <taxon>Lynx</taxon>
    </lineage>
</organism>
<dbReference type="Gene3D" id="3.30.365.10">
    <property type="entry name" value="Aldehyde oxidase/xanthine dehydrogenase, molybdopterin binding domain"/>
    <property type="match status" value="2"/>
</dbReference>
<evidence type="ECO:0000313" key="3">
    <source>
        <dbReference type="Proteomes" id="UP000386466"/>
    </source>
</evidence>
<reference evidence="2 3" key="1">
    <citation type="submission" date="2019-01" db="EMBL/GenBank/DDBJ databases">
        <authorList>
            <person name="Alioto T."/>
            <person name="Alioto T."/>
        </authorList>
    </citation>
    <scope>NUCLEOTIDE SEQUENCE [LARGE SCALE GENOMIC DNA]</scope>
</reference>
<sequence length="158" mass="17647">MVPNPIFTVTSMGIDINGKAVQIAKALEESINLLTTGYFKGYHTDMDWEKEEGDAYPHSVYGASCSEVEADCLTGAHKLLRTDIDMDAAFSMNPALGIGQIEREFIQAMRSYTIEELKYFPEGVLYSQSPDDYKIPTVTDIPEELCVTLVHFRNPTVI</sequence>
<gene>
    <name evidence="2" type="ORF">LYPA_23C015783</name>
</gene>
<dbReference type="Pfam" id="PF20256">
    <property type="entry name" value="MoCoBD_2"/>
    <property type="match status" value="1"/>
</dbReference>
<dbReference type="SUPFAM" id="SSF56003">
    <property type="entry name" value="Molybdenum cofactor-binding domain"/>
    <property type="match status" value="1"/>
</dbReference>
<name>A0A485PXC7_LYNPA</name>
<dbReference type="AlphaFoldDB" id="A0A485PXC7"/>
<dbReference type="EMBL" id="CAAGRJ010040210">
    <property type="protein sequence ID" value="VFV47262.1"/>
    <property type="molecule type" value="Genomic_DNA"/>
</dbReference>